<name>A0A179G9I1_METCM</name>
<evidence type="ECO:0000313" key="2">
    <source>
        <dbReference type="EMBL" id="OAQ74178.1"/>
    </source>
</evidence>
<evidence type="ECO:0000313" key="3">
    <source>
        <dbReference type="Proteomes" id="UP000078397"/>
    </source>
</evidence>
<dbReference type="GeneID" id="28845507"/>
<keyword evidence="3" id="KW-1185">Reference proteome</keyword>
<accession>A0A179G9I1</accession>
<dbReference type="SUPFAM" id="SSF82171">
    <property type="entry name" value="DPP6 N-terminal domain-like"/>
    <property type="match status" value="1"/>
</dbReference>
<reference evidence="2 3" key="1">
    <citation type="journal article" date="2016" name="PLoS Pathog.">
        <title>Biosynthesis of antibiotic leucinostatins in bio-control fungus Purpureocillium lilacinum and their inhibition on phytophthora revealed by genome mining.</title>
        <authorList>
            <person name="Wang G."/>
            <person name="Liu Z."/>
            <person name="Lin R."/>
            <person name="Li E."/>
            <person name="Mao Z."/>
            <person name="Ling J."/>
            <person name="Yang Y."/>
            <person name="Yin W.B."/>
            <person name="Xie B."/>
        </authorList>
    </citation>
    <scope>NUCLEOTIDE SEQUENCE [LARGE SCALE GENOMIC DNA]</scope>
    <source>
        <strain evidence="2">170</strain>
    </source>
</reference>
<dbReference type="AlphaFoldDB" id="A0A179G9I1"/>
<feature type="region of interest" description="Disordered" evidence="1">
    <location>
        <begin position="158"/>
        <end position="189"/>
    </location>
</feature>
<proteinExistence type="predicted"/>
<feature type="compositionally biased region" description="Polar residues" evidence="1">
    <location>
        <begin position="175"/>
        <end position="189"/>
    </location>
</feature>
<dbReference type="Proteomes" id="UP000078397">
    <property type="component" value="Unassembled WGS sequence"/>
</dbReference>
<dbReference type="OrthoDB" id="5139411at2759"/>
<sequence length="621" mass="68121">MGGQGQVDHATLTSSIDSLRILIGEDRVLENDCRTSLTSILADLHEGVEKLGDDFRHNTELPDQIITEAVSLLNTSGHTLASIRRHVNSQTSTEVLTDDADASLLKTVSKRLKIASDMHTLSTSHFLQTEFNDQATVASKSEILISIAHMRGFFKPIPGTRSQNEARSEFPPSYETATESHTPDVTQKSALTPTGFVDEKAALRGLGMANSTAPTPTSITAIKKSNATDTSRPYIPTFRPNLEVKPVSIIDTNLPESSSVLKVQFFGNHYEKKVALATENSLQVYSANKGILTWEKTSYSPELEAHSIFTVGMSVSPDSSIVSMTVKQGDDRRLFLFDANTGDVKSSHPLAQNDSDLSIISPDNKKLALMQWGGSSNAVNFLKIRHLDDTPSPPKQILVKQLQRWRGLGAEYAPDSRHVVVIEGPSAVEVDSSNLSIFIRLYDCIAGCLATSYEWPGPASQGFMQTLPPFKASLLIPRDDQWLCSIPDYHSSDKSIIVDIKTGETVTSVMADRSFSQTWNAGFVASMFVSMCVDQASGVITRTEINESLLSRGKTVTLTRFTLAGAQNREKAMREMSSEKWSRVRVVKLGSKDQCFLSKDGLQLLIHRHGSNKLDVMALVL</sequence>
<evidence type="ECO:0000256" key="1">
    <source>
        <dbReference type="SAM" id="MobiDB-lite"/>
    </source>
</evidence>
<gene>
    <name evidence="2" type="ORF">VFPPC_01738</name>
</gene>
<protein>
    <submittedName>
        <fullName evidence="2">Uncharacterized protein</fullName>
    </submittedName>
</protein>
<dbReference type="KEGG" id="pchm:VFPPC_01738"/>
<organism evidence="2 3">
    <name type="scientific">Pochonia chlamydosporia 170</name>
    <dbReference type="NCBI Taxonomy" id="1380566"/>
    <lineage>
        <taxon>Eukaryota</taxon>
        <taxon>Fungi</taxon>
        <taxon>Dikarya</taxon>
        <taxon>Ascomycota</taxon>
        <taxon>Pezizomycotina</taxon>
        <taxon>Sordariomycetes</taxon>
        <taxon>Hypocreomycetidae</taxon>
        <taxon>Hypocreales</taxon>
        <taxon>Clavicipitaceae</taxon>
        <taxon>Pochonia</taxon>
    </lineage>
</organism>
<comment type="caution">
    <text evidence="2">The sequence shown here is derived from an EMBL/GenBank/DDBJ whole genome shotgun (WGS) entry which is preliminary data.</text>
</comment>
<dbReference type="EMBL" id="LSBJ02000001">
    <property type="protein sequence ID" value="OAQ74178.1"/>
    <property type="molecule type" value="Genomic_DNA"/>
</dbReference>
<dbReference type="RefSeq" id="XP_018150261.1">
    <property type="nucleotide sequence ID" value="XM_018281513.1"/>
</dbReference>